<name>A0A1H9WP51_9MICO</name>
<dbReference type="Gene3D" id="3.30.9.10">
    <property type="entry name" value="D-Amino Acid Oxidase, subunit A, domain 2"/>
    <property type="match status" value="1"/>
</dbReference>
<dbReference type="GO" id="GO:0005737">
    <property type="term" value="C:cytoplasm"/>
    <property type="evidence" value="ECO:0007669"/>
    <property type="project" value="TreeGrafter"/>
</dbReference>
<dbReference type="Proteomes" id="UP000199019">
    <property type="component" value="Unassembled WGS sequence"/>
</dbReference>
<dbReference type="STRING" id="587636.SAMN05216199_3075"/>
<dbReference type="InterPro" id="IPR036188">
    <property type="entry name" value="FAD/NAD-bd_sf"/>
</dbReference>
<evidence type="ECO:0000313" key="3">
    <source>
        <dbReference type="EMBL" id="SES35696.1"/>
    </source>
</evidence>
<keyword evidence="4" id="KW-1185">Reference proteome</keyword>
<dbReference type="PANTHER" id="PTHR13847">
    <property type="entry name" value="SARCOSINE DEHYDROGENASE-RELATED"/>
    <property type="match status" value="1"/>
</dbReference>
<dbReference type="PANTHER" id="PTHR13847:SF281">
    <property type="entry name" value="FAD DEPENDENT OXIDOREDUCTASE DOMAIN-CONTAINING PROTEIN"/>
    <property type="match status" value="1"/>
</dbReference>
<accession>A0A1H9WP51</accession>
<evidence type="ECO:0000313" key="4">
    <source>
        <dbReference type="Proteomes" id="UP000199019"/>
    </source>
</evidence>
<dbReference type="AlphaFoldDB" id="A0A1H9WP51"/>
<dbReference type="InterPro" id="IPR006076">
    <property type="entry name" value="FAD-dep_OxRdtase"/>
</dbReference>
<dbReference type="EMBL" id="FOHB01000005">
    <property type="protein sequence ID" value="SES35696.1"/>
    <property type="molecule type" value="Genomic_DNA"/>
</dbReference>
<organism evidence="3 4">
    <name type="scientific">Pedococcus cremeus</name>
    <dbReference type="NCBI Taxonomy" id="587636"/>
    <lineage>
        <taxon>Bacteria</taxon>
        <taxon>Bacillati</taxon>
        <taxon>Actinomycetota</taxon>
        <taxon>Actinomycetes</taxon>
        <taxon>Micrococcales</taxon>
        <taxon>Intrasporangiaceae</taxon>
        <taxon>Pedococcus</taxon>
    </lineage>
</organism>
<evidence type="ECO:0000256" key="1">
    <source>
        <dbReference type="SAM" id="MobiDB-lite"/>
    </source>
</evidence>
<gene>
    <name evidence="3" type="ORF">SAMN05216199_3075</name>
</gene>
<dbReference type="SUPFAM" id="SSF51905">
    <property type="entry name" value="FAD/NAD(P)-binding domain"/>
    <property type="match status" value="1"/>
</dbReference>
<sequence length="482" mass="52675">MVAAQPGGTGLPGRPSPRGQFGHLGHPSLVDAEPGVFWLEQPGRPAPRPPLEASTDADLVVVGGGYTGLWTALLAKERHPGRDVLLLEAGRIGWAASGRNGGFCSASLTHGEANGRARWPEEYATLDRLGRENLDAIEDTIDRYGIDCDFERTGELTVATAPHEVAWLEEAAAEGSGELLDRAAVRAELDSPTYLAGLRDPDGTALVDPARLAWGLARAAESLGVRIAEGTRVAGLTRHGAGVRLETHTGAVVTARHVALGTNAFPSLLRRVSLHTVPVYDYVLMTEPLTDEQLASIGWQSRAGVGDSANQFHYYRLTRDNRILWGGYDAVYHYGRRVDPRRDQRPETHRKLAEHFFETFPQLEGLRFTHRWGGAIDTCTRFSAFFGTAMGGRVSYALGYTGLGVGATRFGARVMLDLLDGRRSEVTELEMVRRRPLPFPPEPFAWAGIQLTRWSLARADAKAGRRNAWLRTLDRLGLGFDS</sequence>
<feature type="region of interest" description="Disordered" evidence="1">
    <location>
        <begin position="1"/>
        <end position="26"/>
    </location>
</feature>
<proteinExistence type="predicted"/>
<protein>
    <submittedName>
        <fullName evidence="3">Glycine/D-amino acid oxidase</fullName>
    </submittedName>
</protein>
<dbReference type="Pfam" id="PF01266">
    <property type="entry name" value="DAO"/>
    <property type="match status" value="1"/>
</dbReference>
<dbReference type="Gene3D" id="3.50.50.60">
    <property type="entry name" value="FAD/NAD(P)-binding domain"/>
    <property type="match status" value="1"/>
</dbReference>
<evidence type="ECO:0000259" key="2">
    <source>
        <dbReference type="Pfam" id="PF01266"/>
    </source>
</evidence>
<reference evidence="4" key="1">
    <citation type="submission" date="2016-10" db="EMBL/GenBank/DDBJ databases">
        <authorList>
            <person name="Varghese N."/>
            <person name="Submissions S."/>
        </authorList>
    </citation>
    <scope>NUCLEOTIDE SEQUENCE [LARGE SCALE GENOMIC DNA]</scope>
    <source>
        <strain evidence="4">CGMCC 1.6963</strain>
    </source>
</reference>
<feature type="domain" description="FAD dependent oxidoreductase" evidence="2">
    <location>
        <begin position="58"/>
        <end position="417"/>
    </location>
</feature>